<dbReference type="InterPro" id="IPR017452">
    <property type="entry name" value="GPCR_Rhodpsn_7TM"/>
</dbReference>
<evidence type="ECO:0000256" key="5">
    <source>
        <dbReference type="SAM" id="Phobius"/>
    </source>
</evidence>
<dbReference type="Proteomes" id="UP000095287">
    <property type="component" value="Unplaced"/>
</dbReference>
<protein>
    <submittedName>
        <fullName evidence="8">G_PROTEIN_RECEP_F1_2 domain-containing protein</fullName>
    </submittedName>
</protein>
<feature type="transmembrane region" description="Helical" evidence="5">
    <location>
        <begin position="265"/>
        <end position="288"/>
    </location>
</feature>
<feature type="transmembrane region" description="Helical" evidence="5">
    <location>
        <begin position="50"/>
        <end position="78"/>
    </location>
</feature>
<keyword evidence="4 5" id="KW-0472">Membrane</keyword>
<sequence length="338" mass="37905">MANVSTPPLEVRLIGGSTTSLVGTVGLLGNLLLVAVSFENFKNFRKIPFFLITWQMIIGDLLVISAQLTVAVPITFAGYDVYKNATTFPFILSLMDSYGYLCNMLFAVLLILNRFFIFCAPSSLNQFFFGKRSILITLIVTWVYAVCRTSYTTLSGCVKEFIPNKLHFRPSCRSAGSNNVARMISKFGMYESYALPGIMFVLYMVVLMKVRYDYRAFKTRMLSKSSKIEVRLLVQSILICGVLQLEVLAFSFLPKIRVSPPTGLYINLLIGLISIMSSTTHPMVLFVFNMDVRQGMLSLFKNKTSVQILSMSHTVSMEKTAALVNRATMRRATVMSIC</sequence>
<dbReference type="InterPro" id="IPR006874">
    <property type="entry name" value="DUF621"/>
</dbReference>
<dbReference type="SUPFAM" id="SSF81321">
    <property type="entry name" value="Family A G protein-coupled receptor-like"/>
    <property type="match status" value="1"/>
</dbReference>
<feature type="transmembrane region" description="Helical" evidence="5">
    <location>
        <begin position="193"/>
        <end position="212"/>
    </location>
</feature>
<evidence type="ECO:0000256" key="1">
    <source>
        <dbReference type="ARBA" id="ARBA00004370"/>
    </source>
</evidence>
<dbReference type="PANTHER" id="PTHR22718">
    <property type="entry name" value="SERPENTINE RECEPTOR, CLASS X"/>
    <property type="match status" value="1"/>
</dbReference>
<evidence type="ECO:0000256" key="4">
    <source>
        <dbReference type="ARBA" id="ARBA00023136"/>
    </source>
</evidence>
<feature type="transmembrane region" description="Helical" evidence="5">
    <location>
        <begin position="232"/>
        <end position="253"/>
    </location>
</feature>
<dbReference type="AlphaFoldDB" id="A0A1I7Y0L4"/>
<dbReference type="PROSITE" id="PS50262">
    <property type="entry name" value="G_PROTEIN_RECEP_F1_2"/>
    <property type="match status" value="1"/>
</dbReference>
<proteinExistence type="predicted"/>
<evidence type="ECO:0000313" key="7">
    <source>
        <dbReference type="Proteomes" id="UP000095287"/>
    </source>
</evidence>
<accession>A0A1I7Y0L4</accession>
<evidence type="ECO:0000256" key="3">
    <source>
        <dbReference type="ARBA" id="ARBA00022989"/>
    </source>
</evidence>
<dbReference type="WBParaSite" id="L893_g11423.t1">
    <property type="protein sequence ID" value="L893_g11423.t1"/>
    <property type="gene ID" value="L893_g11423"/>
</dbReference>
<feature type="transmembrane region" description="Helical" evidence="5">
    <location>
        <begin position="98"/>
        <end position="121"/>
    </location>
</feature>
<dbReference type="Gene3D" id="1.20.1070.10">
    <property type="entry name" value="Rhodopsin 7-helix transmembrane proteins"/>
    <property type="match status" value="1"/>
</dbReference>
<reference evidence="8" key="1">
    <citation type="submission" date="2016-11" db="UniProtKB">
        <authorList>
            <consortium name="WormBaseParasite"/>
        </authorList>
    </citation>
    <scope>IDENTIFICATION</scope>
</reference>
<organism evidence="7 8">
    <name type="scientific">Steinernema glaseri</name>
    <dbReference type="NCBI Taxonomy" id="37863"/>
    <lineage>
        <taxon>Eukaryota</taxon>
        <taxon>Metazoa</taxon>
        <taxon>Ecdysozoa</taxon>
        <taxon>Nematoda</taxon>
        <taxon>Chromadorea</taxon>
        <taxon>Rhabditida</taxon>
        <taxon>Tylenchina</taxon>
        <taxon>Panagrolaimomorpha</taxon>
        <taxon>Strongyloidoidea</taxon>
        <taxon>Steinernematidae</taxon>
        <taxon>Steinernema</taxon>
    </lineage>
</organism>
<keyword evidence="3 5" id="KW-1133">Transmembrane helix</keyword>
<keyword evidence="2 5" id="KW-0812">Transmembrane</keyword>
<evidence type="ECO:0000313" key="8">
    <source>
        <dbReference type="WBParaSite" id="L893_g11423.t1"/>
    </source>
</evidence>
<dbReference type="Pfam" id="PF04789">
    <property type="entry name" value="DUF621"/>
    <property type="match status" value="1"/>
</dbReference>
<evidence type="ECO:0000259" key="6">
    <source>
        <dbReference type="PROSITE" id="PS50262"/>
    </source>
</evidence>
<name>A0A1I7Y0L4_9BILA</name>
<feature type="domain" description="G-protein coupled receptors family 1 profile" evidence="6">
    <location>
        <begin position="29"/>
        <end position="285"/>
    </location>
</feature>
<feature type="transmembrane region" description="Helical" evidence="5">
    <location>
        <begin position="20"/>
        <end position="38"/>
    </location>
</feature>
<dbReference type="PANTHER" id="PTHR22718:SF25">
    <property type="entry name" value="G-PROTEIN COUPLED RECEPTORS FAMILY 1 PROFILE DOMAIN-CONTAINING PROTEIN"/>
    <property type="match status" value="1"/>
</dbReference>
<keyword evidence="7" id="KW-1185">Reference proteome</keyword>
<dbReference type="GO" id="GO:0016020">
    <property type="term" value="C:membrane"/>
    <property type="evidence" value="ECO:0007669"/>
    <property type="project" value="UniProtKB-SubCell"/>
</dbReference>
<evidence type="ECO:0000256" key="2">
    <source>
        <dbReference type="ARBA" id="ARBA00022692"/>
    </source>
</evidence>
<feature type="transmembrane region" description="Helical" evidence="5">
    <location>
        <begin position="133"/>
        <end position="151"/>
    </location>
</feature>
<comment type="subcellular location">
    <subcellularLocation>
        <location evidence="1">Membrane</location>
    </subcellularLocation>
</comment>